<keyword evidence="1" id="KW-0472">Membrane</keyword>
<organism evidence="3 4">
    <name type="scientific">Erythrobacter insulae</name>
    <dbReference type="NCBI Taxonomy" id="2584124"/>
    <lineage>
        <taxon>Bacteria</taxon>
        <taxon>Pseudomonadati</taxon>
        <taxon>Pseudomonadota</taxon>
        <taxon>Alphaproteobacteria</taxon>
        <taxon>Sphingomonadales</taxon>
        <taxon>Erythrobacteraceae</taxon>
        <taxon>Erythrobacter/Porphyrobacter group</taxon>
        <taxon>Erythrobacter</taxon>
    </lineage>
</organism>
<comment type="caution">
    <text evidence="3">The sequence shown here is derived from an EMBL/GenBank/DDBJ whole genome shotgun (WGS) entry which is preliminary data.</text>
</comment>
<keyword evidence="1" id="KW-1133">Transmembrane helix</keyword>
<evidence type="ECO:0000256" key="1">
    <source>
        <dbReference type="SAM" id="Phobius"/>
    </source>
</evidence>
<dbReference type="OrthoDB" id="9809788at2"/>
<gene>
    <name evidence="3" type="ORF">FGU71_13300</name>
</gene>
<dbReference type="RefSeq" id="WP_142789264.1">
    <property type="nucleotide sequence ID" value="NZ_VHJK01000002.1"/>
</dbReference>
<dbReference type="EMBL" id="VHJK01000002">
    <property type="protein sequence ID" value="TRD09974.1"/>
    <property type="molecule type" value="Genomic_DNA"/>
</dbReference>
<sequence length="246" mass="27040">MARKKTTRRINRRIGAFSGDRRMIGLLALIALGVGLWSWISVHPEHNPWAPLDLRDPIGIATAGKLAALKGDVEECRLALSRSEVSFRALPSTGSGVCERQDRTQLDAYPLSPNTPSVTCPVAVGLEVWRAKNVEPAAREILGSDLDQIEHLGAYSCRRLYGGDDGPWSEHASSNAIDISAFVLKDGRRISVLGGWDGDNDEQRFLREVRDGACTAFATVLSPDYNAAHADHFHLDQQGRWRGVCR</sequence>
<name>A0A547P7H2_9SPHN</name>
<feature type="transmembrane region" description="Helical" evidence="1">
    <location>
        <begin position="21"/>
        <end position="40"/>
    </location>
</feature>
<reference evidence="3 4" key="1">
    <citation type="submission" date="2019-06" db="EMBL/GenBank/DDBJ databases">
        <title>Erythrobacter insulae sp. nov., isolated from a tidal flat.</title>
        <authorList>
            <person name="Yoon J.-H."/>
        </authorList>
    </citation>
    <scope>NUCLEOTIDE SEQUENCE [LARGE SCALE GENOMIC DNA]</scope>
    <source>
        <strain evidence="3 4">JBTF-M21</strain>
    </source>
</reference>
<accession>A0A547P7H2</accession>
<feature type="domain" description="Extensin-like C-terminal" evidence="2">
    <location>
        <begin position="75"/>
        <end position="246"/>
    </location>
</feature>
<dbReference type="AlphaFoldDB" id="A0A547P7H2"/>
<protein>
    <submittedName>
        <fullName evidence="3">Extensin family protein</fullName>
    </submittedName>
</protein>
<keyword evidence="1" id="KW-0812">Transmembrane</keyword>
<dbReference type="Proteomes" id="UP000316343">
    <property type="component" value="Unassembled WGS sequence"/>
</dbReference>
<proteinExistence type="predicted"/>
<evidence type="ECO:0000313" key="3">
    <source>
        <dbReference type="EMBL" id="TRD09974.1"/>
    </source>
</evidence>
<evidence type="ECO:0000313" key="4">
    <source>
        <dbReference type="Proteomes" id="UP000316343"/>
    </source>
</evidence>
<keyword evidence="4" id="KW-1185">Reference proteome</keyword>
<evidence type="ECO:0000259" key="2">
    <source>
        <dbReference type="Pfam" id="PF06904"/>
    </source>
</evidence>
<dbReference type="InterPro" id="IPR009683">
    <property type="entry name" value="Extensin-like_C"/>
</dbReference>
<dbReference type="Pfam" id="PF06904">
    <property type="entry name" value="Extensin-like_C"/>
    <property type="match status" value="1"/>
</dbReference>